<proteinExistence type="predicted"/>
<evidence type="ECO:0000256" key="1">
    <source>
        <dbReference type="ARBA" id="ARBA00000085"/>
    </source>
</evidence>
<feature type="non-terminal residue" evidence="3">
    <location>
        <position position="1"/>
    </location>
</feature>
<dbReference type="InterPro" id="IPR036097">
    <property type="entry name" value="HisK_dim/P_sf"/>
</dbReference>
<gene>
    <name evidence="3" type="ORF">JDN41_11455</name>
</gene>
<sequence length="92" mass="9842">PVELHAVPKDAINRRIRIMIFPAADGNHLVVTAAEPVASALTDEKAAQGQKLQAVGELAGGIAHDFNNLLTAIIGFSDLLLRRFRASDPAFK</sequence>
<evidence type="ECO:0000256" key="2">
    <source>
        <dbReference type="ARBA" id="ARBA00012438"/>
    </source>
</evidence>
<name>A0A8I1GHG7_9HYPH</name>
<organism evidence="3 4">
    <name type="scientific">Rhodomicrobium udaipurense</name>
    <dbReference type="NCBI Taxonomy" id="1202716"/>
    <lineage>
        <taxon>Bacteria</taxon>
        <taxon>Pseudomonadati</taxon>
        <taxon>Pseudomonadota</taxon>
        <taxon>Alphaproteobacteria</taxon>
        <taxon>Hyphomicrobiales</taxon>
        <taxon>Hyphomicrobiaceae</taxon>
        <taxon>Rhodomicrobium</taxon>
    </lineage>
</organism>
<reference evidence="3 4" key="1">
    <citation type="submission" date="2020-12" db="EMBL/GenBank/DDBJ databases">
        <title>Revised draft genomes of Rhodomicrobium vannielii ATCC 17100 and Rhodomicrobium udaipurense JA643.</title>
        <authorList>
            <person name="Conners E.M."/>
            <person name="Davenport E.J."/>
            <person name="Bose A."/>
        </authorList>
    </citation>
    <scope>NUCLEOTIDE SEQUENCE [LARGE SCALE GENOMIC DNA]</scope>
    <source>
        <strain evidence="3 4">JA643</strain>
    </source>
</reference>
<evidence type="ECO:0000313" key="4">
    <source>
        <dbReference type="Proteomes" id="UP000623250"/>
    </source>
</evidence>
<dbReference type="EC" id="2.7.13.3" evidence="2"/>
<dbReference type="GO" id="GO:0000155">
    <property type="term" value="F:phosphorelay sensor kinase activity"/>
    <property type="evidence" value="ECO:0007669"/>
    <property type="project" value="InterPro"/>
</dbReference>
<dbReference type="EMBL" id="JAEMUK010000064">
    <property type="protein sequence ID" value="MBJ7544161.1"/>
    <property type="molecule type" value="Genomic_DNA"/>
</dbReference>
<dbReference type="Proteomes" id="UP000623250">
    <property type="component" value="Unassembled WGS sequence"/>
</dbReference>
<comment type="catalytic activity">
    <reaction evidence="1">
        <text>ATP + protein L-histidine = ADP + protein N-phospho-L-histidine.</text>
        <dbReference type="EC" id="2.7.13.3"/>
    </reaction>
</comment>
<evidence type="ECO:0000313" key="3">
    <source>
        <dbReference type="EMBL" id="MBJ7544161.1"/>
    </source>
</evidence>
<dbReference type="AlphaFoldDB" id="A0A8I1GHG7"/>
<dbReference type="Gene3D" id="1.10.287.130">
    <property type="match status" value="1"/>
</dbReference>
<dbReference type="SUPFAM" id="SSF47384">
    <property type="entry name" value="Homodimeric domain of signal transducing histidine kinase"/>
    <property type="match status" value="1"/>
</dbReference>
<comment type="caution">
    <text evidence="3">The sequence shown here is derived from an EMBL/GenBank/DDBJ whole genome shotgun (WGS) entry which is preliminary data.</text>
</comment>
<accession>A0A8I1GHG7</accession>
<dbReference type="InterPro" id="IPR003661">
    <property type="entry name" value="HisK_dim/P_dom"/>
</dbReference>
<feature type="non-terminal residue" evidence="3">
    <location>
        <position position="92"/>
    </location>
</feature>
<keyword evidence="4" id="KW-1185">Reference proteome</keyword>
<dbReference type="CDD" id="cd00082">
    <property type="entry name" value="HisKA"/>
    <property type="match status" value="1"/>
</dbReference>
<protein>
    <recommendedName>
        <fullName evidence="2">histidine kinase</fullName>
        <ecNumber evidence="2">2.7.13.3</ecNumber>
    </recommendedName>
</protein>